<dbReference type="Gene3D" id="1.10.150.130">
    <property type="match status" value="1"/>
</dbReference>
<dbReference type="InterPro" id="IPR025166">
    <property type="entry name" value="Integrase_DNA_bind_dom"/>
</dbReference>
<dbReference type="InterPro" id="IPR013762">
    <property type="entry name" value="Integrase-like_cat_sf"/>
</dbReference>
<feature type="domain" description="Core-binding (CB)" evidence="7">
    <location>
        <begin position="98"/>
        <end position="179"/>
    </location>
</feature>
<evidence type="ECO:0000256" key="2">
    <source>
        <dbReference type="ARBA" id="ARBA00022908"/>
    </source>
</evidence>
<evidence type="ECO:0000259" key="6">
    <source>
        <dbReference type="PROSITE" id="PS51898"/>
    </source>
</evidence>
<dbReference type="PROSITE" id="PS51900">
    <property type="entry name" value="CB"/>
    <property type="match status" value="1"/>
</dbReference>
<comment type="similarity">
    <text evidence="1">Belongs to the 'phage' integrase family.</text>
</comment>
<dbReference type="AlphaFoldDB" id="A0A5T9QUC7"/>
<dbReference type="InterPro" id="IPR011010">
    <property type="entry name" value="DNA_brk_join_enz"/>
</dbReference>
<comment type="caution">
    <text evidence="8">The sequence shown here is derived from an EMBL/GenBank/DDBJ whole genome shotgun (WGS) entry which is preliminary data.</text>
</comment>
<dbReference type="Gene3D" id="1.10.443.10">
    <property type="entry name" value="Intergrase catalytic core"/>
    <property type="match status" value="1"/>
</dbReference>
<dbReference type="PANTHER" id="PTHR30629">
    <property type="entry name" value="PROPHAGE INTEGRASE"/>
    <property type="match status" value="1"/>
</dbReference>
<dbReference type="EMBL" id="AAGHLF010000007">
    <property type="protein sequence ID" value="EBO1035807.1"/>
    <property type="molecule type" value="Genomic_DNA"/>
</dbReference>
<gene>
    <name evidence="8" type="ORF">D3T71_07030</name>
</gene>
<dbReference type="InterPro" id="IPR050808">
    <property type="entry name" value="Phage_Integrase"/>
</dbReference>
<accession>A0A5T9QUC7</accession>
<dbReference type="InterPro" id="IPR044068">
    <property type="entry name" value="CB"/>
</dbReference>
<sequence length="405" mass="46753">MALSARQIQTAKPKDKEYKLSDERGLYLLVKPNGARYWRMKYRFAGKEKKLSIGVYPDVSLADARVKRDEARKLLAEGNDPAEQKKLEKLAKKITVENTFKAIAIEWHTHKSSEWSESYAESVLDALDKDIFPYLAKRPIAEILPLEMLEILRMIEKRGALEKMRKVRQFCNQIFRYAIATGRATVNPAAELTGTLKAPKTKHFPHLTAQELPEFLQKLSEYTGSPITRLATKLLLLTGVRTIELRAAHWSEFDFDTALWLIPEERMKMRRPHSVPLSKQVLEILKELHAFTGQYQLVFPGRCNINQPMSEASINMVLKRIGYDGKATGHGFRHTMSTILHEQGFNSAWIEMQLAHKDKNSIRGTYNHAQYLEGRREMMQWYADYIDSLRNGENILHGNFHRQNA</sequence>
<dbReference type="GO" id="GO:0003677">
    <property type="term" value="F:DNA binding"/>
    <property type="evidence" value="ECO:0007669"/>
    <property type="project" value="UniProtKB-UniRule"/>
</dbReference>
<dbReference type="GO" id="GO:0015074">
    <property type="term" value="P:DNA integration"/>
    <property type="evidence" value="ECO:0007669"/>
    <property type="project" value="UniProtKB-KW"/>
</dbReference>
<keyword evidence="2" id="KW-0229">DNA integration</keyword>
<reference evidence="8" key="1">
    <citation type="submission" date="2018-09" db="EMBL/GenBank/DDBJ databases">
        <authorList>
            <consortium name="GenomeTrakr network: Whole genome sequencing for foodborne pathogen traceback"/>
        </authorList>
    </citation>
    <scope>NUCLEOTIDE SEQUENCE</scope>
    <source>
        <strain evidence="8">FSIS21822068</strain>
    </source>
</reference>
<keyword evidence="3 5" id="KW-0238">DNA-binding</keyword>
<proteinExistence type="inferred from homology"/>
<dbReference type="Pfam" id="PF13356">
    <property type="entry name" value="Arm-DNA-bind_3"/>
    <property type="match status" value="1"/>
</dbReference>
<dbReference type="CDD" id="cd00801">
    <property type="entry name" value="INT_P4_C"/>
    <property type="match status" value="1"/>
</dbReference>
<dbReference type="PROSITE" id="PS51898">
    <property type="entry name" value="TYR_RECOMBINASE"/>
    <property type="match status" value="1"/>
</dbReference>
<dbReference type="PANTHER" id="PTHR30629:SF2">
    <property type="entry name" value="PROPHAGE INTEGRASE INTS-RELATED"/>
    <property type="match status" value="1"/>
</dbReference>
<dbReference type="InterPro" id="IPR002104">
    <property type="entry name" value="Integrase_catalytic"/>
</dbReference>
<evidence type="ECO:0000256" key="5">
    <source>
        <dbReference type="PROSITE-ProRule" id="PRU01248"/>
    </source>
</evidence>
<name>A0A5T9QUC7_SALER</name>
<organism evidence="8">
    <name type="scientific">Salmonella enterica</name>
    <name type="common">Salmonella choleraesuis</name>
    <dbReference type="NCBI Taxonomy" id="28901"/>
    <lineage>
        <taxon>Bacteria</taxon>
        <taxon>Pseudomonadati</taxon>
        <taxon>Pseudomonadota</taxon>
        <taxon>Gammaproteobacteria</taxon>
        <taxon>Enterobacterales</taxon>
        <taxon>Enterobacteriaceae</taxon>
        <taxon>Salmonella</taxon>
    </lineage>
</organism>
<dbReference type="InterPro" id="IPR053876">
    <property type="entry name" value="Phage_int_M"/>
</dbReference>
<dbReference type="InterPro" id="IPR038488">
    <property type="entry name" value="Integrase_DNA-bd_sf"/>
</dbReference>
<dbReference type="InterPro" id="IPR010998">
    <property type="entry name" value="Integrase_recombinase_N"/>
</dbReference>
<dbReference type="SUPFAM" id="SSF56349">
    <property type="entry name" value="DNA breaking-rejoining enzymes"/>
    <property type="match status" value="1"/>
</dbReference>
<evidence type="ECO:0000313" key="8">
    <source>
        <dbReference type="EMBL" id="EBO1035807.1"/>
    </source>
</evidence>
<dbReference type="GO" id="GO:0006310">
    <property type="term" value="P:DNA recombination"/>
    <property type="evidence" value="ECO:0007669"/>
    <property type="project" value="UniProtKB-KW"/>
</dbReference>
<evidence type="ECO:0000259" key="7">
    <source>
        <dbReference type="PROSITE" id="PS51900"/>
    </source>
</evidence>
<dbReference type="Pfam" id="PF00589">
    <property type="entry name" value="Phage_integrase"/>
    <property type="match status" value="1"/>
</dbReference>
<dbReference type="Pfam" id="PF22022">
    <property type="entry name" value="Phage_int_M"/>
    <property type="match status" value="1"/>
</dbReference>
<keyword evidence="4" id="KW-0233">DNA recombination</keyword>
<protein>
    <submittedName>
        <fullName evidence="8">DUF4102 domain-containing protein</fullName>
    </submittedName>
</protein>
<dbReference type="Gene3D" id="3.30.160.390">
    <property type="entry name" value="Integrase, DNA-binding domain"/>
    <property type="match status" value="1"/>
</dbReference>
<evidence type="ECO:0000256" key="1">
    <source>
        <dbReference type="ARBA" id="ARBA00008857"/>
    </source>
</evidence>
<evidence type="ECO:0000256" key="4">
    <source>
        <dbReference type="ARBA" id="ARBA00023172"/>
    </source>
</evidence>
<feature type="domain" description="Tyr recombinase" evidence="6">
    <location>
        <begin position="202"/>
        <end position="379"/>
    </location>
</feature>
<evidence type="ECO:0000256" key="3">
    <source>
        <dbReference type="ARBA" id="ARBA00023125"/>
    </source>
</evidence>